<keyword evidence="1" id="KW-0472">Membrane</keyword>
<reference evidence="4 5" key="1">
    <citation type="submission" date="2017-06" db="EMBL/GenBank/DDBJ databases">
        <title>Sequencing and comparative analysis of myxobacterial genomes.</title>
        <authorList>
            <person name="Rupp O."/>
            <person name="Goesmann A."/>
            <person name="Sogaard-Andersen L."/>
        </authorList>
    </citation>
    <scope>NUCLEOTIDE SEQUENCE [LARGE SCALE GENOMIC DNA]</scope>
    <source>
        <strain evidence="4 5">DSM 52655</strain>
    </source>
</reference>
<evidence type="ECO:0000256" key="1">
    <source>
        <dbReference type="SAM" id="Phobius"/>
    </source>
</evidence>
<proteinExistence type="predicted"/>
<sequence length="410" mass="45201">MTNVEWRLMSGWSDKEVLERLARASTLPLNFEVQEKDMTPDNGWSQVESQALIGCDPPGPPKEGDAFHKLKEAVARMGFSDPRIVHGHFNDAMPLLGRPMMLELRPLVGLRYLCPVRVRAVRSEVDDKRTVYGFSIDTLQGHVEAGREWFLLSKDHRTGELRFHIRAAWREGQFPNWWSHVGFELVGRRYQRAWHHLAHQRLRELLRGGYLEQHPDAQALQEANLRVGRLPVQFASQRGLSRRLLGVEHEVERDQRGNGWNTLGLGVLAGMRGFSAPALLGFHFSREPQAAPSGNLGLLASPLVSRALAVLTAGEVVADKTPWIPARISPPALVGRALSGALVGAALAPRRPLTPVHAVLGAAAAVASSFTFYALRRFMTRRLGVPNVVAGLAEDAVAAALGGKLFAALR</sequence>
<evidence type="ECO:0000313" key="5">
    <source>
        <dbReference type="Proteomes" id="UP000217257"/>
    </source>
</evidence>
<dbReference type="InterPro" id="IPR025196">
    <property type="entry name" value="DUF4126"/>
</dbReference>
<dbReference type="KEGG" id="cfus:CYFUS_006814"/>
<keyword evidence="1" id="KW-0812">Transmembrane</keyword>
<feature type="transmembrane region" description="Helical" evidence="1">
    <location>
        <begin position="356"/>
        <end position="375"/>
    </location>
</feature>
<feature type="domain" description="DUF4126" evidence="3">
    <location>
        <begin position="262"/>
        <end position="401"/>
    </location>
</feature>
<dbReference type="AlphaFoldDB" id="A0A250JBS1"/>
<dbReference type="EMBL" id="CP022098">
    <property type="protein sequence ID" value="ATB41349.1"/>
    <property type="molecule type" value="Genomic_DNA"/>
</dbReference>
<gene>
    <name evidence="4" type="ORF">CYFUS_006814</name>
</gene>
<evidence type="ECO:0000259" key="3">
    <source>
        <dbReference type="Pfam" id="PF13548"/>
    </source>
</evidence>
<accession>A0A250JBS1</accession>
<protein>
    <recommendedName>
        <fullName evidence="6">DUF1990 domain-containing protein</fullName>
    </recommendedName>
</protein>
<organism evidence="4 5">
    <name type="scientific">Cystobacter fuscus</name>
    <dbReference type="NCBI Taxonomy" id="43"/>
    <lineage>
        <taxon>Bacteria</taxon>
        <taxon>Pseudomonadati</taxon>
        <taxon>Myxococcota</taxon>
        <taxon>Myxococcia</taxon>
        <taxon>Myxococcales</taxon>
        <taxon>Cystobacterineae</taxon>
        <taxon>Archangiaceae</taxon>
        <taxon>Cystobacter</taxon>
    </lineage>
</organism>
<evidence type="ECO:0008006" key="6">
    <source>
        <dbReference type="Google" id="ProtNLM"/>
    </source>
</evidence>
<dbReference type="Pfam" id="PF09348">
    <property type="entry name" value="DUF1990"/>
    <property type="match status" value="1"/>
</dbReference>
<evidence type="ECO:0000259" key="2">
    <source>
        <dbReference type="Pfam" id="PF09348"/>
    </source>
</evidence>
<dbReference type="RefSeq" id="WP_095989084.1">
    <property type="nucleotide sequence ID" value="NZ_CP022098.1"/>
</dbReference>
<keyword evidence="1" id="KW-1133">Transmembrane helix</keyword>
<feature type="domain" description="DUF1990" evidence="2">
    <location>
        <begin position="37"/>
        <end position="194"/>
    </location>
</feature>
<evidence type="ECO:0000313" key="4">
    <source>
        <dbReference type="EMBL" id="ATB41349.1"/>
    </source>
</evidence>
<dbReference type="Proteomes" id="UP000217257">
    <property type="component" value="Chromosome"/>
</dbReference>
<dbReference type="InterPro" id="IPR018960">
    <property type="entry name" value="DUF1990"/>
</dbReference>
<dbReference type="Pfam" id="PF13548">
    <property type="entry name" value="DUF4126"/>
    <property type="match status" value="1"/>
</dbReference>
<name>A0A250JBS1_9BACT</name>